<name>A0A246GL05_9FLAO</name>
<dbReference type="Gene3D" id="3.40.50.300">
    <property type="entry name" value="P-loop containing nucleotide triphosphate hydrolases"/>
    <property type="match status" value="1"/>
</dbReference>
<evidence type="ECO:0000259" key="2">
    <source>
        <dbReference type="Pfam" id="PF13304"/>
    </source>
</evidence>
<feature type="domain" description="ATPase AAA-type core" evidence="2">
    <location>
        <begin position="43"/>
        <end position="217"/>
    </location>
</feature>
<dbReference type="Pfam" id="PF12476">
    <property type="entry name" value="DUF3696"/>
    <property type="match status" value="1"/>
</dbReference>
<comment type="caution">
    <text evidence="3">The sequence shown here is derived from an EMBL/GenBank/DDBJ whole genome shotgun (WGS) entry which is preliminary data.</text>
</comment>
<dbReference type="PANTHER" id="PTHR43581">
    <property type="entry name" value="ATP/GTP PHOSPHATASE"/>
    <property type="match status" value="1"/>
</dbReference>
<dbReference type="RefSeq" id="WP_088392081.1">
    <property type="nucleotide sequence ID" value="NZ_MTCZ01000044.1"/>
</dbReference>
<sequence>SIDFEISDENEKLELSIIGNRNYNIEVKNYSLNDEPIKITKSNLKGFKTSKIKSLKLNYDYIDAFREFPKEGYLTDIYGKVDSIGLSGLNAFKLLAQYKKENNPLISTISKWFENNFEGWRIEVKEIIGSIEGFDFTLSNDKIKNVNILNTGSGIRQVLPLVVRSFMPVQEETLIIMEEPESHLHPAAHGNLAQRFVESYLEDKKKKYLIETHSKNFILRLQALLADPNINFSIDDIAIYYVDYIENDQSSFLKRLDLDEFGEFKEWPEEIFNESYRELLLLKQNQSKRDDSNN</sequence>
<proteinExistence type="predicted"/>
<dbReference type="Proteomes" id="UP000197768">
    <property type="component" value="Unassembled WGS sequence"/>
</dbReference>
<reference evidence="3 4" key="1">
    <citation type="journal article" date="2017" name="Infect. Genet. Evol.">
        <title>Comparative genome analysis of fish pathogen Flavobacterium columnare reveals extensive sequence diversity within the species.</title>
        <authorList>
            <person name="Kayansamruaj P."/>
            <person name="Dong H.T."/>
            <person name="Hirono I."/>
            <person name="Kondo H."/>
            <person name="Senapin S."/>
            <person name="Rodkhum C."/>
        </authorList>
    </citation>
    <scope>NUCLEOTIDE SEQUENCE [LARGE SCALE GENOMIC DNA]</scope>
    <source>
        <strain evidence="3 4">1215</strain>
    </source>
</reference>
<evidence type="ECO:0000313" key="4">
    <source>
        <dbReference type="Proteomes" id="UP000197768"/>
    </source>
</evidence>
<evidence type="ECO:0000313" key="3">
    <source>
        <dbReference type="EMBL" id="OWP84294.1"/>
    </source>
</evidence>
<feature type="non-terminal residue" evidence="3">
    <location>
        <position position="1"/>
    </location>
</feature>
<dbReference type="GO" id="GO:0005524">
    <property type="term" value="F:ATP binding"/>
    <property type="evidence" value="ECO:0007669"/>
    <property type="project" value="InterPro"/>
</dbReference>
<dbReference type="PANTHER" id="PTHR43581:SF2">
    <property type="entry name" value="EXCINUCLEASE ATPASE SUBUNIT"/>
    <property type="match status" value="1"/>
</dbReference>
<evidence type="ECO:0008006" key="5">
    <source>
        <dbReference type="Google" id="ProtNLM"/>
    </source>
</evidence>
<dbReference type="Pfam" id="PF13304">
    <property type="entry name" value="AAA_21"/>
    <property type="match status" value="1"/>
</dbReference>
<dbReference type="EMBL" id="MTCZ01000044">
    <property type="protein sequence ID" value="OWP84294.1"/>
    <property type="molecule type" value="Genomic_DNA"/>
</dbReference>
<evidence type="ECO:0000259" key="1">
    <source>
        <dbReference type="Pfam" id="PF12476"/>
    </source>
</evidence>
<dbReference type="InterPro" id="IPR003959">
    <property type="entry name" value="ATPase_AAA_core"/>
</dbReference>
<dbReference type="GO" id="GO:0016887">
    <property type="term" value="F:ATP hydrolysis activity"/>
    <property type="evidence" value="ECO:0007669"/>
    <property type="project" value="InterPro"/>
</dbReference>
<organism evidence="3 4">
    <name type="scientific">Flavobacterium davisii</name>
    <dbReference type="NCBI Taxonomy" id="2906077"/>
    <lineage>
        <taxon>Bacteria</taxon>
        <taxon>Pseudomonadati</taxon>
        <taxon>Bacteroidota</taxon>
        <taxon>Flavobacteriia</taxon>
        <taxon>Flavobacteriales</taxon>
        <taxon>Flavobacteriaceae</taxon>
        <taxon>Flavobacterium</taxon>
    </lineage>
</organism>
<feature type="domain" description="DUF3696" evidence="1">
    <location>
        <begin position="235"/>
        <end position="280"/>
    </location>
</feature>
<accession>A0A246GL05</accession>
<dbReference type="SUPFAM" id="SSF52540">
    <property type="entry name" value="P-loop containing nucleoside triphosphate hydrolases"/>
    <property type="match status" value="1"/>
</dbReference>
<dbReference type="InterPro" id="IPR022532">
    <property type="entry name" value="DUF3696"/>
</dbReference>
<dbReference type="InterPro" id="IPR027417">
    <property type="entry name" value="P-loop_NTPase"/>
</dbReference>
<dbReference type="AlphaFoldDB" id="A0A246GL05"/>
<gene>
    <name evidence="3" type="ORF">BWK59_06165</name>
</gene>
<dbReference type="InterPro" id="IPR051396">
    <property type="entry name" value="Bact_Antivir_Def_Nuclease"/>
</dbReference>
<protein>
    <recommendedName>
        <fullName evidence="5">DUF3696 domain-containing protein</fullName>
    </recommendedName>
</protein>